<dbReference type="EMBL" id="KL647935">
    <property type="protein sequence ID" value="KEY73069.1"/>
    <property type="molecule type" value="Genomic_DNA"/>
</dbReference>
<name>A0A084B690_STACB</name>
<feature type="signal peptide" evidence="10">
    <location>
        <begin position="1"/>
        <end position="16"/>
    </location>
</feature>
<evidence type="ECO:0000259" key="11">
    <source>
        <dbReference type="Pfam" id="PF05572"/>
    </source>
</evidence>
<dbReference type="GO" id="GO:0006508">
    <property type="term" value="P:proteolysis"/>
    <property type="evidence" value="ECO:0007669"/>
    <property type="project" value="UniProtKB-KW"/>
</dbReference>
<accession>A0A084B690</accession>
<evidence type="ECO:0000256" key="8">
    <source>
        <dbReference type="ARBA" id="ARBA00023049"/>
    </source>
</evidence>
<dbReference type="HOGENOM" id="CLU_048726_2_0_1"/>
<evidence type="ECO:0000256" key="7">
    <source>
        <dbReference type="ARBA" id="ARBA00022833"/>
    </source>
</evidence>
<dbReference type="GO" id="GO:0046872">
    <property type="term" value="F:metal ion binding"/>
    <property type="evidence" value="ECO:0007669"/>
    <property type="project" value="UniProtKB-KW"/>
</dbReference>
<dbReference type="PANTHER" id="PTHR47466:SF1">
    <property type="entry name" value="METALLOPROTEASE MEP1 (AFU_ORTHOLOGUE AFUA_1G07730)-RELATED"/>
    <property type="match status" value="1"/>
</dbReference>
<keyword evidence="5 10" id="KW-0732">Signal</keyword>
<dbReference type="GO" id="GO:0008237">
    <property type="term" value="F:metallopeptidase activity"/>
    <property type="evidence" value="ECO:0007669"/>
    <property type="project" value="UniProtKB-KW"/>
</dbReference>
<dbReference type="Pfam" id="PF05572">
    <property type="entry name" value="Peptidase_M43"/>
    <property type="match status" value="1"/>
</dbReference>
<evidence type="ECO:0000256" key="5">
    <source>
        <dbReference type="ARBA" id="ARBA00022729"/>
    </source>
</evidence>
<comment type="function">
    <text evidence="1">Secreted metalloproteinase that allows assimilation of proteinaceous substrates.</text>
</comment>
<evidence type="ECO:0000256" key="3">
    <source>
        <dbReference type="ARBA" id="ARBA00022670"/>
    </source>
</evidence>
<protein>
    <recommendedName>
        <fullName evidence="11">Peptidase M43 pregnancy-associated plasma-A domain-containing protein</fullName>
    </recommendedName>
</protein>
<evidence type="ECO:0000313" key="13">
    <source>
        <dbReference type="Proteomes" id="UP000028045"/>
    </source>
</evidence>
<evidence type="ECO:0000256" key="1">
    <source>
        <dbReference type="ARBA" id="ARBA00003174"/>
    </source>
</evidence>
<feature type="chain" id="PRO_5001771784" description="Peptidase M43 pregnancy-associated plasma-A domain-containing protein" evidence="10">
    <location>
        <begin position="17"/>
        <end position="272"/>
    </location>
</feature>
<dbReference type="PANTHER" id="PTHR47466">
    <property type="match status" value="1"/>
</dbReference>
<keyword evidence="8" id="KW-0482">Metalloprotease</keyword>
<keyword evidence="9" id="KW-1015">Disulfide bond</keyword>
<dbReference type="AlphaFoldDB" id="A0A084B690"/>
<comment type="similarity">
    <text evidence="2">Belongs to the peptidase M43B family.</text>
</comment>
<sequence length="272" mass="29869">MIFGLVLLCLGVTVVAIDPEAPLGRGCLVSEQVVAQDTASSLMVGEASNSRNLPDNFTVWVNFHIVSTEELEFLVTPEIIDAQWRVLQESLALQDIHLVLNSTERIVDNLAGNYFLINEGPDVGWVFYEEEQTEFLTTTRKGGYDALNIYFFSPFSPGATGYCQFPTTVTEGDLAFGLDSCRLSAFTMPGVTVEQGGFEYYNLGHLAVHEAGHWFGLNHTFTGSCSESGDFVADTPAQRSEIYGCPIESDSCPDSPGMDPIHNFMGYADDDW</sequence>
<keyword evidence="13" id="KW-1185">Reference proteome</keyword>
<keyword evidence="4" id="KW-0479">Metal-binding</keyword>
<dbReference type="InterPro" id="IPR008754">
    <property type="entry name" value="Peptidase_M43"/>
</dbReference>
<keyword evidence="6" id="KW-0378">Hydrolase</keyword>
<evidence type="ECO:0000256" key="9">
    <source>
        <dbReference type="ARBA" id="ARBA00023157"/>
    </source>
</evidence>
<organism evidence="12 13">
    <name type="scientific">Stachybotrys chartarum (strain CBS 109288 / IBT 7711)</name>
    <name type="common">Toxic black mold</name>
    <name type="synonym">Stilbospora chartarum</name>
    <dbReference type="NCBI Taxonomy" id="1280523"/>
    <lineage>
        <taxon>Eukaryota</taxon>
        <taxon>Fungi</taxon>
        <taxon>Dikarya</taxon>
        <taxon>Ascomycota</taxon>
        <taxon>Pezizomycotina</taxon>
        <taxon>Sordariomycetes</taxon>
        <taxon>Hypocreomycetidae</taxon>
        <taxon>Hypocreales</taxon>
        <taxon>Stachybotryaceae</taxon>
        <taxon>Stachybotrys</taxon>
    </lineage>
</organism>
<dbReference type="Gene3D" id="3.40.390.10">
    <property type="entry name" value="Collagenase (Catalytic Domain)"/>
    <property type="match status" value="1"/>
</dbReference>
<dbReference type="OrthoDB" id="536211at2759"/>
<dbReference type="SUPFAM" id="SSF55486">
    <property type="entry name" value="Metalloproteases ('zincins'), catalytic domain"/>
    <property type="match status" value="1"/>
</dbReference>
<keyword evidence="3" id="KW-0645">Protease</keyword>
<evidence type="ECO:0000256" key="10">
    <source>
        <dbReference type="SAM" id="SignalP"/>
    </source>
</evidence>
<reference evidence="12 13" key="1">
    <citation type="journal article" date="2014" name="BMC Genomics">
        <title>Comparative genome sequencing reveals chemotype-specific gene clusters in the toxigenic black mold Stachybotrys.</title>
        <authorList>
            <person name="Semeiks J."/>
            <person name="Borek D."/>
            <person name="Otwinowski Z."/>
            <person name="Grishin N.V."/>
        </authorList>
    </citation>
    <scope>NUCLEOTIDE SEQUENCE [LARGE SCALE GENOMIC DNA]</scope>
    <source>
        <strain evidence="13">CBS 109288 / IBT 7711</strain>
    </source>
</reference>
<dbReference type="Proteomes" id="UP000028045">
    <property type="component" value="Unassembled WGS sequence"/>
</dbReference>
<evidence type="ECO:0000313" key="12">
    <source>
        <dbReference type="EMBL" id="KEY73069.1"/>
    </source>
</evidence>
<keyword evidence="7" id="KW-0862">Zinc</keyword>
<feature type="domain" description="Peptidase M43 pregnancy-associated plasma-A" evidence="11">
    <location>
        <begin position="208"/>
        <end position="269"/>
    </location>
</feature>
<evidence type="ECO:0000256" key="4">
    <source>
        <dbReference type="ARBA" id="ARBA00022723"/>
    </source>
</evidence>
<proteinExistence type="inferred from homology"/>
<evidence type="ECO:0000256" key="2">
    <source>
        <dbReference type="ARBA" id="ARBA00008721"/>
    </source>
</evidence>
<gene>
    <name evidence="12" type="ORF">S7711_06141</name>
</gene>
<evidence type="ECO:0000256" key="6">
    <source>
        <dbReference type="ARBA" id="ARBA00022801"/>
    </source>
</evidence>
<dbReference type="InterPro" id="IPR024079">
    <property type="entry name" value="MetalloPept_cat_dom_sf"/>
</dbReference>